<evidence type="ECO:0008006" key="4">
    <source>
        <dbReference type="Google" id="ProtNLM"/>
    </source>
</evidence>
<sequence length="228" mass="25236">MANTATTLTFSGSASSGGAYLLLSSVGGFLLLLIYTAFIAESFSWLLAIAYIASFMGVFIGWAKLAEPKYSLVCDDAGVHYHHRVGSWFLPWHAFQYSAVPSIDGNDLAYIGFKVSDYDAVLTKISLRLAVRIMTEQRPLFLEAIKQSCQTGQCASELLREKDVFKTAKQDYAGVKAIFAHRMQRLGNVSGFELMVPINAKTVEAQQWCQQINKLRLTQLHPANSNPL</sequence>
<evidence type="ECO:0000313" key="3">
    <source>
        <dbReference type="Proteomes" id="UP000634667"/>
    </source>
</evidence>
<dbReference type="InterPro" id="IPR021367">
    <property type="entry name" value="DUF2982"/>
</dbReference>
<protein>
    <recommendedName>
        <fullName evidence="4">DUF2982 domain-containing protein</fullName>
    </recommendedName>
</protein>
<gene>
    <name evidence="2" type="ORF">GCM10008111_02920</name>
</gene>
<keyword evidence="3" id="KW-1185">Reference proteome</keyword>
<evidence type="ECO:0000256" key="1">
    <source>
        <dbReference type="SAM" id="Phobius"/>
    </source>
</evidence>
<comment type="caution">
    <text evidence="2">The sequence shown here is derived from an EMBL/GenBank/DDBJ whole genome shotgun (WGS) entry which is preliminary data.</text>
</comment>
<evidence type="ECO:0000313" key="2">
    <source>
        <dbReference type="EMBL" id="GGW50428.1"/>
    </source>
</evidence>
<feature type="transmembrane region" description="Helical" evidence="1">
    <location>
        <begin position="20"/>
        <end position="38"/>
    </location>
</feature>
<keyword evidence="1" id="KW-0472">Membrane</keyword>
<dbReference type="Proteomes" id="UP000634667">
    <property type="component" value="Unassembled WGS sequence"/>
</dbReference>
<name>A0ABQ2WD27_9ALTE</name>
<dbReference type="RefSeq" id="WP_189479721.1">
    <property type="nucleotide sequence ID" value="NZ_BMYR01000001.1"/>
</dbReference>
<accession>A0ABQ2WD27</accession>
<organism evidence="2 3">
    <name type="scientific">Alishewanella tabrizica</name>
    <dbReference type="NCBI Taxonomy" id="671278"/>
    <lineage>
        <taxon>Bacteria</taxon>
        <taxon>Pseudomonadati</taxon>
        <taxon>Pseudomonadota</taxon>
        <taxon>Gammaproteobacteria</taxon>
        <taxon>Alteromonadales</taxon>
        <taxon>Alteromonadaceae</taxon>
        <taxon>Alishewanella</taxon>
    </lineage>
</organism>
<keyword evidence="1" id="KW-0812">Transmembrane</keyword>
<dbReference type="EMBL" id="BMYR01000001">
    <property type="protein sequence ID" value="GGW50428.1"/>
    <property type="molecule type" value="Genomic_DNA"/>
</dbReference>
<keyword evidence="1" id="KW-1133">Transmembrane helix</keyword>
<dbReference type="Pfam" id="PF11201">
    <property type="entry name" value="DUF2982"/>
    <property type="match status" value="1"/>
</dbReference>
<proteinExistence type="predicted"/>
<reference evidence="3" key="1">
    <citation type="journal article" date="2019" name="Int. J. Syst. Evol. Microbiol.">
        <title>The Global Catalogue of Microorganisms (GCM) 10K type strain sequencing project: providing services to taxonomists for standard genome sequencing and annotation.</title>
        <authorList>
            <consortium name="The Broad Institute Genomics Platform"/>
            <consortium name="The Broad Institute Genome Sequencing Center for Infectious Disease"/>
            <person name="Wu L."/>
            <person name="Ma J."/>
        </authorList>
    </citation>
    <scope>NUCLEOTIDE SEQUENCE [LARGE SCALE GENOMIC DNA]</scope>
    <source>
        <strain evidence="3">KCTC 23723</strain>
    </source>
</reference>
<feature type="transmembrane region" description="Helical" evidence="1">
    <location>
        <begin position="45"/>
        <end position="63"/>
    </location>
</feature>